<sequence>MFTSDLTKLSVVSRALSQCGHFMLTEGYNPWDSKLERIKNTMGDHPDYLKLFLSTHNFILRGDGALPWDYRHYIAIMAAARHQCDYLVDIQKEMFLEHGGDSAWLQGLDCVPDKLRSLNEINKILAHRPWLLCKSHIIRLTKESNWSLAELVHAIVILAHFHSLASFVFGCGINDQDDPDAPVNNSKKILILGNVEPEVRVDQLMERMRTLSQREEEFSVEEQTQRFLRVDHRDQTIDIENSRVLKQTSGLGHFIEDTEFTYQDFQRRGETGDFPTFRVQDYSWEDHGYSLVNRLYNDVGNLLDAKFKKAYNMTYYTMGGNKDVDTSRFRRAIWNYIHCVFGIRHDDYDYGEVNQLLERSLKAYIKSTCCYPERVATRDFAQVLAEFEHSEKVHINLMVQEARMQAELLYALRVVMNHMK</sequence>
<comment type="catalytic activity">
    <reaction evidence="5">
        <text>a hydroperoxide + L-cysteinyl-[protein] = S-hydroxy-L-cysteinyl-[protein] + an alcohol</text>
        <dbReference type="Rhea" id="RHEA:67124"/>
        <dbReference type="Rhea" id="RHEA-COMP:10131"/>
        <dbReference type="Rhea" id="RHEA-COMP:17193"/>
        <dbReference type="ChEBI" id="CHEBI:29950"/>
        <dbReference type="ChEBI" id="CHEBI:30879"/>
        <dbReference type="ChEBI" id="CHEBI:35924"/>
        <dbReference type="ChEBI" id="CHEBI:61973"/>
    </reaction>
    <physiologicalReaction direction="left-to-right" evidence="5">
        <dbReference type="Rhea" id="RHEA:67125"/>
    </physiologicalReaction>
</comment>
<evidence type="ECO:0000256" key="1">
    <source>
        <dbReference type="ARBA" id="ARBA00004496"/>
    </source>
</evidence>
<reference evidence="6 7" key="1">
    <citation type="submission" date="2020-04" db="EMBL/GenBank/DDBJ databases">
        <authorList>
            <person name="Alioto T."/>
            <person name="Alioto T."/>
            <person name="Gomez Garrido J."/>
        </authorList>
    </citation>
    <scope>NUCLEOTIDE SEQUENCE [LARGE SCALE GENOMIC DNA]</scope>
</reference>
<dbReference type="GO" id="GO:0005634">
    <property type="term" value="C:nucleus"/>
    <property type="evidence" value="ECO:0007669"/>
    <property type="project" value="InterPro"/>
</dbReference>
<proteinExistence type="inferred from homology"/>
<dbReference type="Gene3D" id="1.20.1290.10">
    <property type="entry name" value="AhpD-like"/>
    <property type="match status" value="1"/>
</dbReference>
<dbReference type="AlphaFoldDB" id="A0A8S1CYJ2"/>
<dbReference type="FunFam" id="1.20.1290.10:FF:000001">
    <property type="entry name" value="Sestrin 1"/>
    <property type="match status" value="1"/>
</dbReference>
<comment type="similarity">
    <text evidence="2">Belongs to the sestrin family.</text>
</comment>
<evidence type="ECO:0000256" key="2">
    <source>
        <dbReference type="ARBA" id="ARBA00008350"/>
    </source>
</evidence>
<keyword evidence="7" id="KW-1185">Reference proteome</keyword>
<evidence type="ECO:0000256" key="4">
    <source>
        <dbReference type="ARBA" id="ARBA00023002"/>
    </source>
</evidence>
<dbReference type="GO" id="GO:0016684">
    <property type="term" value="F:oxidoreductase activity, acting on peroxide as acceptor"/>
    <property type="evidence" value="ECO:0007669"/>
    <property type="project" value="TreeGrafter"/>
</dbReference>
<evidence type="ECO:0008006" key="8">
    <source>
        <dbReference type="Google" id="ProtNLM"/>
    </source>
</evidence>
<dbReference type="InterPro" id="IPR006730">
    <property type="entry name" value="Sestrin"/>
</dbReference>
<keyword evidence="4" id="KW-0560">Oxidoreductase</keyword>
<dbReference type="GO" id="GO:0005737">
    <property type="term" value="C:cytoplasm"/>
    <property type="evidence" value="ECO:0007669"/>
    <property type="project" value="UniProtKB-SubCell"/>
</dbReference>
<dbReference type="GO" id="GO:1990253">
    <property type="term" value="P:cellular response to leucine starvation"/>
    <property type="evidence" value="ECO:0007669"/>
    <property type="project" value="TreeGrafter"/>
</dbReference>
<keyword evidence="3" id="KW-0963">Cytoplasm</keyword>
<dbReference type="GO" id="GO:1904262">
    <property type="term" value="P:negative regulation of TORC1 signaling"/>
    <property type="evidence" value="ECO:0007669"/>
    <property type="project" value="TreeGrafter"/>
</dbReference>
<dbReference type="Proteomes" id="UP000494165">
    <property type="component" value="Unassembled WGS sequence"/>
</dbReference>
<evidence type="ECO:0000313" key="6">
    <source>
        <dbReference type="EMBL" id="CAB3373898.1"/>
    </source>
</evidence>
<accession>A0A8S1CYJ2</accession>
<dbReference type="EMBL" id="CADEPI010000091">
    <property type="protein sequence ID" value="CAB3373898.1"/>
    <property type="molecule type" value="Genomic_DNA"/>
</dbReference>
<evidence type="ECO:0000256" key="5">
    <source>
        <dbReference type="ARBA" id="ARBA00049242"/>
    </source>
</evidence>
<evidence type="ECO:0000256" key="3">
    <source>
        <dbReference type="ARBA" id="ARBA00022490"/>
    </source>
</evidence>
<dbReference type="GO" id="GO:0071233">
    <property type="term" value="P:cellular response to L-leucine"/>
    <property type="evidence" value="ECO:0007669"/>
    <property type="project" value="TreeGrafter"/>
</dbReference>
<dbReference type="GO" id="GO:0070728">
    <property type="term" value="F:L-leucine binding"/>
    <property type="evidence" value="ECO:0007669"/>
    <property type="project" value="TreeGrafter"/>
</dbReference>
<comment type="subcellular location">
    <subcellularLocation>
        <location evidence="1">Cytoplasm</location>
    </subcellularLocation>
</comment>
<dbReference type="PANTHER" id="PTHR12474:SF0">
    <property type="entry name" value="SESTRIN HOMOLOG"/>
    <property type="match status" value="1"/>
</dbReference>
<dbReference type="GO" id="GO:1901031">
    <property type="term" value="P:regulation of response to reactive oxygen species"/>
    <property type="evidence" value="ECO:0007669"/>
    <property type="project" value="InterPro"/>
</dbReference>
<dbReference type="InterPro" id="IPR029032">
    <property type="entry name" value="AhpD-like"/>
</dbReference>
<organism evidence="6 7">
    <name type="scientific">Cloeon dipterum</name>
    <dbReference type="NCBI Taxonomy" id="197152"/>
    <lineage>
        <taxon>Eukaryota</taxon>
        <taxon>Metazoa</taxon>
        <taxon>Ecdysozoa</taxon>
        <taxon>Arthropoda</taxon>
        <taxon>Hexapoda</taxon>
        <taxon>Insecta</taxon>
        <taxon>Pterygota</taxon>
        <taxon>Palaeoptera</taxon>
        <taxon>Ephemeroptera</taxon>
        <taxon>Pisciforma</taxon>
        <taxon>Baetidae</taxon>
        <taxon>Cloeon</taxon>
    </lineage>
</organism>
<protein>
    <recommendedName>
        <fullName evidence="8">Sestrin</fullName>
    </recommendedName>
</protein>
<gene>
    <name evidence="6" type="ORF">CLODIP_2_CD02356</name>
</gene>
<dbReference type="SUPFAM" id="SSF69118">
    <property type="entry name" value="AhpD-like"/>
    <property type="match status" value="1"/>
</dbReference>
<dbReference type="OrthoDB" id="337464at2759"/>
<evidence type="ECO:0000313" key="7">
    <source>
        <dbReference type="Proteomes" id="UP000494165"/>
    </source>
</evidence>
<dbReference type="GO" id="GO:0016239">
    <property type="term" value="P:positive regulation of macroautophagy"/>
    <property type="evidence" value="ECO:0007669"/>
    <property type="project" value="TreeGrafter"/>
</dbReference>
<dbReference type="Pfam" id="PF04636">
    <property type="entry name" value="PA26"/>
    <property type="match status" value="1"/>
</dbReference>
<name>A0A8S1CYJ2_9INSE</name>
<dbReference type="PANTHER" id="PTHR12474">
    <property type="entry name" value="P53 REGULATED PA26 NUCLEAR PROTEIN SESTRIN"/>
    <property type="match status" value="1"/>
</dbReference>
<comment type="caution">
    <text evidence="6">The sequence shown here is derived from an EMBL/GenBank/DDBJ whole genome shotgun (WGS) entry which is preliminary data.</text>
</comment>